<protein>
    <recommendedName>
        <fullName evidence="4">Heme ABC transporter ATP-binding protein</fullName>
    </recommendedName>
</protein>
<dbReference type="GO" id="GO:0005524">
    <property type="term" value="F:ATP binding"/>
    <property type="evidence" value="ECO:0007669"/>
    <property type="project" value="UniProtKB-KW"/>
</dbReference>
<dbReference type="InterPro" id="IPR050107">
    <property type="entry name" value="ABC_carbohydrate_import_ATPase"/>
</dbReference>
<evidence type="ECO:0008006" key="4">
    <source>
        <dbReference type="Google" id="ProtNLM"/>
    </source>
</evidence>
<comment type="caution">
    <text evidence="3">The sequence shown here is derived from an EMBL/GenBank/DDBJ whole genome shotgun (WGS) entry which is preliminary data.</text>
</comment>
<keyword evidence="2" id="KW-0067">ATP-binding</keyword>
<name>X0T7Q6_9ZZZZ</name>
<reference evidence="3" key="1">
    <citation type="journal article" date="2014" name="Front. Microbiol.">
        <title>High frequency of phylogenetically diverse reductive dehalogenase-homologous genes in deep subseafloor sedimentary metagenomes.</title>
        <authorList>
            <person name="Kawai M."/>
            <person name="Futagami T."/>
            <person name="Toyoda A."/>
            <person name="Takaki Y."/>
            <person name="Nishi S."/>
            <person name="Hori S."/>
            <person name="Arai W."/>
            <person name="Tsubouchi T."/>
            <person name="Morono Y."/>
            <person name="Uchiyama I."/>
            <person name="Ito T."/>
            <person name="Fujiyama A."/>
            <person name="Inagaki F."/>
            <person name="Takami H."/>
        </authorList>
    </citation>
    <scope>NUCLEOTIDE SEQUENCE</scope>
    <source>
        <strain evidence="3">Expedition CK06-06</strain>
    </source>
</reference>
<dbReference type="InterPro" id="IPR027417">
    <property type="entry name" value="P-loop_NTPase"/>
</dbReference>
<dbReference type="PANTHER" id="PTHR43790">
    <property type="entry name" value="CARBOHYDRATE TRANSPORT ATP-BINDING PROTEIN MG119-RELATED"/>
    <property type="match status" value="1"/>
</dbReference>
<dbReference type="AlphaFoldDB" id="X0T7Q6"/>
<feature type="non-terminal residue" evidence="3">
    <location>
        <position position="1"/>
    </location>
</feature>
<accession>X0T7Q6</accession>
<dbReference type="PANTHER" id="PTHR43790:SF4">
    <property type="entry name" value="GUANOSINE IMPORT ATP-BINDING PROTEIN NUPO"/>
    <property type="match status" value="1"/>
</dbReference>
<dbReference type="Gene3D" id="3.40.50.300">
    <property type="entry name" value="P-loop containing nucleotide triphosphate hydrolases"/>
    <property type="match status" value="1"/>
</dbReference>
<keyword evidence="1" id="KW-0547">Nucleotide-binding</keyword>
<dbReference type="EMBL" id="BARS01001459">
    <property type="protein sequence ID" value="GAF72110.1"/>
    <property type="molecule type" value="Genomic_DNA"/>
</dbReference>
<evidence type="ECO:0000256" key="2">
    <source>
        <dbReference type="ARBA" id="ARBA00022840"/>
    </source>
</evidence>
<dbReference type="SUPFAM" id="SSF52540">
    <property type="entry name" value="P-loop containing nucleoside triphosphate hydrolases"/>
    <property type="match status" value="1"/>
</dbReference>
<sequence length="90" mass="9874">KLLIAAQPTRGLDVGSIEFVHQQILSERDKGKAILLISADLEEILSLSDRIAVIYEGEIVDVLDPKKTDENEIGLLMTGSTTNKKLSKAR</sequence>
<proteinExistence type="predicted"/>
<evidence type="ECO:0000256" key="1">
    <source>
        <dbReference type="ARBA" id="ARBA00022741"/>
    </source>
</evidence>
<evidence type="ECO:0000313" key="3">
    <source>
        <dbReference type="EMBL" id="GAF72110.1"/>
    </source>
</evidence>
<gene>
    <name evidence="3" type="ORF">S01H1_02860</name>
</gene>
<organism evidence="3">
    <name type="scientific">marine sediment metagenome</name>
    <dbReference type="NCBI Taxonomy" id="412755"/>
    <lineage>
        <taxon>unclassified sequences</taxon>
        <taxon>metagenomes</taxon>
        <taxon>ecological metagenomes</taxon>
    </lineage>
</organism>